<organism evidence="4 5">
    <name type="scientific">Dissostichus eleginoides</name>
    <name type="common">Patagonian toothfish</name>
    <name type="synonym">Dissostichus amissus</name>
    <dbReference type="NCBI Taxonomy" id="100907"/>
    <lineage>
        <taxon>Eukaryota</taxon>
        <taxon>Metazoa</taxon>
        <taxon>Chordata</taxon>
        <taxon>Craniata</taxon>
        <taxon>Vertebrata</taxon>
        <taxon>Euteleostomi</taxon>
        <taxon>Actinopterygii</taxon>
        <taxon>Neopterygii</taxon>
        <taxon>Teleostei</taxon>
        <taxon>Neoteleostei</taxon>
        <taxon>Acanthomorphata</taxon>
        <taxon>Eupercaria</taxon>
        <taxon>Perciformes</taxon>
        <taxon>Notothenioidei</taxon>
        <taxon>Nototheniidae</taxon>
        <taxon>Dissostichus</taxon>
    </lineage>
</organism>
<dbReference type="Pfam" id="PF12774">
    <property type="entry name" value="AAA_6"/>
    <property type="match status" value="1"/>
</dbReference>
<accession>A0AAD9CSD9</accession>
<gene>
    <name evidence="4" type="ORF">KUDE01_008590</name>
</gene>
<reference evidence="4" key="1">
    <citation type="submission" date="2023-04" db="EMBL/GenBank/DDBJ databases">
        <title>Chromosome-level genome of Chaenocephalus aceratus.</title>
        <authorList>
            <person name="Park H."/>
        </authorList>
    </citation>
    <scope>NUCLEOTIDE SEQUENCE</scope>
    <source>
        <strain evidence="4">DE</strain>
        <tissue evidence="4">Muscle</tissue>
    </source>
</reference>
<dbReference type="GO" id="GO:0007018">
    <property type="term" value="P:microtubule-based movement"/>
    <property type="evidence" value="ECO:0007669"/>
    <property type="project" value="InterPro"/>
</dbReference>
<dbReference type="PANTHER" id="PTHR45703:SF4">
    <property type="entry name" value="DYNEIN AXONEMAL HEAVY CHAIN 17"/>
    <property type="match status" value="1"/>
</dbReference>
<name>A0AAD9CSD9_DISEL</name>
<dbReference type="Gene3D" id="1.10.472.130">
    <property type="match status" value="1"/>
</dbReference>
<feature type="region of interest" description="Disordered" evidence="1">
    <location>
        <begin position="11"/>
        <end position="30"/>
    </location>
</feature>
<dbReference type="InterPro" id="IPR027417">
    <property type="entry name" value="P-loop_NTPase"/>
</dbReference>
<protein>
    <submittedName>
        <fullName evidence="4">Dynein heavy chain 9 axonemal</fullName>
    </submittedName>
</protein>
<evidence type="ECO:0000313" key="5">
    <source>
        <dbReference type="Proteomes" id="UP001228049"/>
    </source>
</evidence>
<comment type="caution">
    <text evidence="4">The sequence shown here is derived from an EMBL/GenBank/DDBJ whole genome shotgun (WGS) entry which is preliminary data.</text>
</comment>
<proteinExistence type="predicted"/>
<dbReference type="GO" id="GO:0045505">
    <property type="term" value="F:dynein intermediate chain binding"/>
    <property type="evidence" value="ECO:0007669"/>
    <property type="project" value="InterPro"/>
</dbReference>
<keyword evidence="5" id="KW-1185">Reference proteome</keyword>
<dbReference type="Pfam" id="PF17852">
    <property type="entry name" value="Dynein_AAA_lid"/>
    <property type="match status" value="1"/>
</dbReference>
<dbReference type="PANTHER" id="PTHR45703">
    <property type="entry name" value="DYNEIN HEAVY CHAIN"/>
    <property type="match status" value="1"/>
</dbReference>
<dbReference type="EMBL" id="JASDAP010000001">
    <property type="protein sequence ID" value="KAK1906188.1"/>
    <property type="molecule type" value="Genomic_DNA"/>
</dbReference>
<feature type="domain" description="Dynein heavy chain hydrolytic ATP-binding dynein motor region" evidence="2">
    <location>
        <begin position="69"/>
        <end position="128"/>
    </location>
</feature>
<sequence>MNQRLSLLDACFSPTPSLPGKKHPGRHSRQEAEAYLHGGGGEPLPLCWHLHHDEPRIRQPDGASGEPQGSVQDHYDWGLRAIKSVLVVAGSLKRGDPGRAEDQVLMRALRDFNIPKVVTDDMPVFMGLKHVKESILDLKLQADEHFVLKNMKRRPVWADLNPKAVTNDELFGIINPATTEWKDGLFSNIMRELANVSHSGPKWIVLDGDIDPMWIESLNTEVNNGARILYINPADLGWNPPVSSWIDKREVQSEKANLTILFDKYLPSCLDKIIPVPDQSTVQMLCYLLECLLTPEHTPADCAKELYELYFVFAAVWAFGGDMFQDQLLDYRMEFSKWWVSEFKSIKFPSQGTMFDYYIDPHSKKFDPWSKMVPKFEMETETPLQVPQVLFPETVRVGYFMERLLEHRRPVMLVGGEGTGKSVLVGHKLGLLNAVKYMITNVPFNYYTTSAMLQGQPDWLRHAQPITDTRGGLQLQRCPAEKLPPPGPVVPGPAPASLLHLPPNCSQVPLHLRPARPLQHLP</sequence>
<evidence type="ECO:0000259" key="2">
    <source>
        <dbReference type="Pfam" id="PF12774"/>
    </source>
</evidence>
<dbReference type="InterPro" id="IPR043157">
    <property type="entry name" value="Dynein_AAA1S"/>
</dbReference>
<feature type="domain" description="Dynein heavy chain AAA 5 extension" evidence="3">
    <location>
        <begin position="261"/>
        <end position="370"/>
    </location>
</feature>
<evidence type="ECO:0000256" key="1">
    <source>
        <dbReference type="SAM" id="MobiDB-lite"/>
    </source>
</evidence>
<feature type="non-terminal residue" evidence="4">
    <location>
        <position position="522"/>
    </location>
</feature>
<dbReference type="Gene3D" id="1.10.8.710">
    <property type="match status" value="1"/>
</dbReference>
<dbReference type="FunFam" id="1.10.472.130:FF:000001">
    <property type="entry name" value="Dynein, axonemal, heavy chain 9"/>
    <property type="match status" value="1"/>
</dbReference>
<dbReference type="InterPro" id="IPR026983">
    <property type="entry name" value="DHC"/>
</dbReference>
<dbReference type="InterPro" id="IPR041466">
    <property type="entry name" value="Dynein_AAA5_ext"/>
</dbReference>
<dbReference type="GO" id="GO:0051959">
    <property type="term" value="F:dynein light intermediate chain binding"/>
    <property type="evidence" value="ECO:0007669"/>
    <property type="project" value="InterPro"/>
</dbReference>
<dbReference type="AlphaFoldDB" id="A0AAD9CSD9"/>
<evidence type="ECO:0000313" key="4">
    <source>
        <dbReference type="EMBL" id="KAK1906188.1"/>
    </source>
</evidence>
<evidence type="ECO:0000259" key="3">
    <source>
        <dbReference type="Pfam" id="PF17852"/>
    </source>
</evidence>
<dbReference type="GO" id="GO:0030286">
    <property type="term" value="C:dynein complex"/>
    <property type="evidence" value="ECO:0007669"/>
    <property type="project" value="InterPro"/>
</dbReference>
<dbReference type="Proteomes" id="UP001228049">
    <property type="component" value="Unassembled WGS sequence"/>
</dbReference>
<dbReference type="Pfam" id="PF12775">
    <property type="entry name" value="AAA_7"/>
    <property type="match status" value="1"/>
</dbReference>
<dbReference type="Gene3D" id="3.40.50.300">
    <property type="entry name" value="P-loop containing nucleotide triphosphate hydrolases"/>
    <property type="match status" value="2"/>
</dbReference>
<dbReference type="GO" id="GO:0005524">
    <property type="term" value="F:ATP binding"/>
    <property type="evidence" value="ECO:0007669"/>
    <property type="project" value="InterPro"/>
</dbReference>
<dbReference type="InterPro" id="IPR035699">
    <property type="entry name" value="AAA_6"/>
</dbReference>